<name>A0ABR1EQN7_NECAM</name>
<evidence type="ECO:0000313" key="2">
    <source>
        <dbReference type="Proteomes" id="UP001303046"/>
    </source>
</evidence>
<keyword evidence="2" id="KW-1185">Reference proteome</keyword>
<sequence length="129" mass="14683">MPNRAFGAGSIIPTSADIPSRLTCRPAQLKVIEEDEYSTQTSPSQDPPLSRSLSIPKFWFASNLGSFQLSRHERQGCHLSKDVYVVRKFKKGEYLPDDSERSDRPPKLKIDELRDTVKADMYVIPRESQ</sequence>
<proteinExistence type="predicted"/>
<organism evidence="1 2">
    <name type="scientific">Necator americanus</name>
    <name type="common">Human hookworm</name>
    <dbReference type="NCBI Taxonomy" id="51031"/>
    <lineage>
        <taxon>Eukaryota</taxon>
        <taxon>Metazoa</taxon>
        <taxon>Ecdysozoa</taxon>
        <taxon>Nematoda</taxon>
        <taxon>Chromadorea</taxon>
        <taxon>Rhabditida</taxon>
        <taxon>Rhabditina</taxon>
        <taxon>Rhabditomorpha</taxon>
        <taxon>Strongyloidea</taxon>
        <taxon>Ancylostomatidae</taxon>
        <taxon>Bunostominae</taxon>
        <taxon>Necator</taxon>
    </lineage>
</organism>
<reference evidence="1 2" key="1">
    <citation type="submission" date="2023-08" db="EMBL/GenBank/DDBJ databases">
        <title>A Necator americanus chromosomal reference genome.</title>
        <authorList>
            <person name="Ilik V."/>
            <person name="Petrzelkova K.J."/>
            <person name="Pardy F."/>
            <person name="Fuh T."/>
            <person name="Niatou-Singa F.S."/>
            <person name="Gouil Q."/>
            <person name="Baker L."/>
            <person name="Ritchie M.E."/>
            <person name="Jex A.R."/>
            <person name="Gazzola D."/>
            <person name="Li H."/>
            <person name="Toshio Fujiwara R."/>
            <person name="Zhan B."/>
            <person name="Aroian R.V."/>
            <person name="Pafco B."/>
            <person name="Schwarz E.M."/>
        </authorList>
    </citation>
    <scope>NUCLEOTIDE SEQUENCE [LARGE SCALE GENOMIC DNA]</scope>
    <source>
        <strain evidence="1 2">Aroian</strain>
        <tissue evidence="1">Whole animal</tissue>
    </source>
</reference>
<dbReference type="EMBL" id="JAVFWL010000006">
    <property type="protein sequence ID" value="KAK6764206.1"/>
    <property type="molecule type" value="Genomic_DNA"/>
</dbReference>
<evidence type="ECO:0000313" key="1">
    <source>
        <dbReference type="EMBL" id="KAK6764206.1"/>
    </source>
</evidence>
<dbReference type="Proteomes" id="UP001303046">
    <property type="component" value="Unassembled WGS sequence"/>
</dbReference>
<accession>A0ABR1EQN7</accession>
<protein>
    <submittedName>
        <fullName evidence="1">Uncharacterized protein</fullName>
    </submittedName>
</protein>
<comment type="caution">
    <text evidence="1">The sequence shown here is derived from an EMBL/GenBank/DDBJ whole genome shotgun (WGS) entry which is preliminary data.</text>
</comment>
<gene>
    <name evidence="1" type="primary">Necator_chrX.g24666</name>
    <name evidence="1" type="ORF">RB195_024501</name>
</gene>